<accession>A0ABX6MJM7</accession>
<feature type="domain" description="Flavodoxin-like" evidence="3">
    <location>
        <begin position="42"/>
        <end position="195"/>
    </location>
</feature>
<evidence type="ECO:0000313" key="4">
    <source>
        <dbReference type="EMBL" id="QJD93227.1"/>
    </source>
</evidence>
<evidence type="ECO:0000259" key="3">
    <source>
        <dbReference type="PROSITE" id="PS50902"/>
    </source>
</evidence>
<dbReference type="Pfam" id="PF12682">
    <property type="entry name" value="Flavodoxin_4"/>
    <property type="match status" value="1"/>
</dbReference>
<proteinExistence type="predicted"/>
<reference evidence="4 5" key="1">
    <citation type="submission" date="2020-04" db="EMBL/GenBank/DDBJ databases">
        <title>Genome sequencing of novel species.</title>
        <authorList>
            <person name="Heo J."/>
            <person name="Kim S.-J."/>
            <person name="Kim J.-S."/>
            <person name="Hong S.-B."/>
            <person name="Kwon S.-W."/>
        </authorList>
    </citation>
    <scope>NUCLEOTIDE SEQUENCE [LARGE SCALE GENOMIC DNA]</scope>
    <source>
        <strain evidence="4 5">AF9R3</strain>
    </source>
</reference>
<evidence type="ECO:0000313" key="5">
    <source>
        <dbReference type="Proteomes" id="UP000503117"/>
    </source>
</evidence>
<protein>
    <submittedName>
        <fullName evidence="4">Flavodoxin</fullName>
    </submittedName>
</protein>
<keyword evidence="1" id="KW-0285">Flavoprotein</keyword>
<dbReference type="SUPFAM" id="SSF52218">
    <property type="entry name" value="Flavoproteins"/>
    <property type="match status" value="1"/>
</dbReference>
<evidence type="ECO:0000256" key="1">
    <source>
        <dbReference type="ARBA" id="ARBA00022630"/>
    </source>
</evidence>
<dbReference type="RefSeq" id="WP_169114175.1">
    <property type="nucleotide sequence ID" value="NZ_CP051684.1"/>
</dbReference>
<dbReference type="InterPro" id="IPR029039">
    <property type="entry name" value="Flavoprotein-like_sf"/>
</dbReference>
<sequence length="197" mass="21574">MTIDNPSRRMLMTAMAALPIGETVAAIDAEGDGATATGRPRALVAFLSRSGNTRVLAGVIHRAEPSDLYEIRTVRAYPDDYFQTVEQARQERDEGHLPALRDGPPNIAHYDKVYLGFPIWGETLPPPVRSFLSQIDLRGKTVVPFITHGGYGAGKSAADLAKRAKGAMLKPPLVMEADQERRTTTEVLQWLGKPVPR</sequence>
<gene>
    <name evidence="4" type="ORF">HH213_25970</name>
</gene>
<organism evidence="4 5">
    <name type="scientific">Duganella dendranthematis</name>
    <dbReference type="NCBI Taxonomy" id="2728021"/>
    <lineage>
        <taxon>Bacteria</taxon>
        <taxon>Pseudomonadati</taxon>
        <taxon>Pseudomonadota</taxon>
        <taxon>Betaproteobacteria</taxon>
        <taxon>Burkholderiales</taxon>
        <taxon>Oxalobacteraceae</taxon>
        <taxon>Telluria group</taxon>
        <taxon>Duganella</taxon>
    </lineage>
</organism>
<dbReference type="PANTHER" id="PTHR39201:SF1">
    <property type="entry name" value="FLAVODOXIN-LIKE DOMAIN-CONTAINING PROTEIN"/>
    <property type="match status" value="1"/>
</dbReference>
<dbReference type="Gene3D" id="3.40.50.360">
    <property type="match status" value="1"/>
</dbReference>
<dbReference type="Proteomes" id="UP000503117">
    <property type="component" value="Chromosome"/>
</dbReference>
<keyword evidence="5" id="KW-1185">Reference proteome</keyword>
<name>A0ABX6MJM7_9BURK</name>
<evidence type="ECO:0000256" key="2">
    <source>
        <dbReference type="ARBA" id="ARBA00022643"/>
    </source>
</evidence>
<dbReference type="PROSITE" id="PS50902">
    <property type="entry name" value="FLAVODOXIN_LIKE"/>
    <property type="match status" value="1"/>
</dbReference>
<dbReference type="EMBL" id="CP051684">
    <property type="protein sequence ID" value="QJD93227.1"/>
    <property type="molecule type" value="Genomic_DNA"/>
</dbReference>
<keyword evidence="2" id="KW-0288">FMN</keyword>
<dbReference type="InterPro" id="IPR008254">
    <property type="entry name" value="Flavodoxin/NO_synth"/>
</dbReference>
<dbReference type="PANTHER" id="PTHR39201">
    <property type="entry name" value="EXPORTED PROTEIN-RELATED"/>
    <property type="match status" value="1"/>
</dbReference>